<feature type="compositionally biased region" description="Basic and acidic residues" evidence="1">
    <location>
        <begin position="80"/>
        <end position="89"/>
    </location>
</feature>
<gene>
    <name evidence="2" type="ORF">PC115_g21328</name>
</gene>
<organism evidence="2 3">
    <name type="scientific">Phytophthora cactorum</name>
    <dbReference type="NCBI Taxonomy" id="29920"/>
    <lineage>
        <taxon>Eukaryota</taxon>
        <taxon>Sar</taxon>
        <taxon>Stramenopiles</taxon>
        <taxon>Oomycota</taxon>
        <taxon>Peronosporomycetes</taxon>
        <taxon>Peronosporales</taxon>
        <taxon>Peronosporaceae</taxon>
        <taxon>Phytophthora</taxon>
    </lineage>
</organism>
<comment type="caution">
    <text evidence="2">The sequence shown here is derived from an EMBL/GenBank/DDBJ whole genome shotgun (WGS) entry which is preliminary data.</text>
</comment>
<proteinExistence type="predicted"/>
<evidence type="ECO:0000256" key="1">
    <source>
        <dbReference type="SAM" id="MobiDB-lite"/>
    </source>
</evidence>
<feature type="region of interest" description="Disordered" evidence="1">
    <location>
        <begin position="36"/>
        <end position="105"/>
    </location>
</feature>
<reference evidence="2" key="1">
    <citation type="submission" date="2018-10" db="EMBL/GenBank/DDBJ databases">
        <title>Effector identification in a new, highly contiguous assembly of the strawberry crown rot pathogen Phytophthora cactorum.</title>
        <authorList>
            <person name="Armitage A.D."/>
            <person name="Nellist C.F."/>
            <person name="Bates H."/>
            <person name="Vickerstaff R.J."/>
            <person name="Harrison R.J."/>
        </authorList>
    </citation>
    <scope>NUCLEOTIDE SEQUENCE</scope>
    <source>
        <strain evidence="2">4032</strain>
    </source>
</reference>
<dbReference type="EMBL" id="RCMI01001494">
    <property type="protein sequence ID" value="KAG2884466.1"/>
    <property type="molecule type" value="Genomic_DNA"/>
</dbReference>
<protein>
    <submittedName>
        <fullName evidence="2">Uncharacterized protein</fullName>
    </submittedName>
</protein>
<evidence type="ECO:0000313" key="3">
    <source>
        <dbReference type="Proteomes" id="UP000774804"/>
    </source>
</evidence>
<sequence length="105" mass="11257">MSVAAMATALHQLTAVVKGLQQEGAPLAGDEVEAVVAKTSQPASRDRVNVARRDPRDDGRAPRSDRSSSARSVASLEGDGGGRRDEQRRQSSTRRRAWQSTAKTT</sequence>
<name>A0A8T1AJY6_9STRA</name>
<dbReference type="Proteomes" id="UP000774804">
    <property type="component" value="Unassembled WGS sequence"/>
</dbReference>
<dbReference type="AlphaFoldDB" id="A0A8T1AJY6"/>
<evidence type="ECO:0000313" key="2">
    <source>
        <dbReference type="EMBL" id="KAG2884466.1"/>
    </source>
</evidence>
<accession>A0A8T1AJY6</accession>
<feature type="compositionally biased region" description="Basic and acidic residues" evidence="1">
    <location>
        <begin position="44"/>
        <end position="68"/>
    </location>
</feature>